<organism evidence="1 2">
    <name type="scientific">Kibdelosporangium phytohabitans</name>
    <dbReference type="NCBI Taxonomy" id="860235"/>
    <lineage>
        <taxon>Bacteria</taxon>
        <taxon>Bacillati</taxon>
        <taxon>Actinomycetota</taxon>
        <taxon>Actinomycetes</taxon>
        <taxon>Pseudonocardiales</taxon>
        <taxon>Pseudonocardiaceae</taxon>
        <taxon>Kibdelosporangium</taxon>
    </lineage>
</organism>
<dbReference type="AlphaFoldDB" id="A0A0N9I479"/>
<proteinExistence type="predicted"/>
<name>A0A0N9I479_9PSEU</name>
<keyword evidence="2" id="KW-1185">Reference proteome</keyword>
<gene>
    <name evidence="1" type="ORF">AOZ06_42725</name>
</gene>
<evidence type="ECO:0000313" key="1">
    <source>
        <dbReference type="EMBL" id="ALG12684.1"/>
    </source>
</evidence>
<dbReference type="EMBL" id="CP012752">
    <property type="protein sequence ID" value="ALG12684.1"/>
    <property type="molecule type" value="Genomic_DNA"/>
</dbReference>
<dbReference type="STRING" id="860235.AOZ06_42725"/>
<sequence>MSTPVYLVEYSDVAAEAGARNTIGGSPVLPAGESWPECFCGSRMVLFFQFDIPADIPVFGGNHLLAFQCRHHDDVPFVESGPQLPDAFWDGPTNPGYPGPFWRLMLHRDETGPVGDTEKTFSARVLTLSAGSDGSADGDYWPLFKVGGEPDWVQSPESPRCPCGADMVFVCQVPESYGFSDEHEPYADDYMIFLGNAVYVLACPVRCHPAAVWPVPQN</sequence>
<evidence type="ECO:0000313" key="2">
    <source>
        <dbReference type="Proteomes" id="UP000063699"/>
    </source>
</evidence>
<reference evidence="1 2" key="1">
    <citation type="submission" date="2015-07" db="EMBL/GenBank/DDBJ databases">
        <title>Genome sequencing of Kibdelosporangium phytohabitans.</title>
        <authorList>
            <person name="Qin S."/>
            <person name="Xing K."/>
        </authorList>
    </citation>
    <scope>NUCLEOTIDE SEQUENCE [LARGE SCALE GENOMIC DNA]</scope>
    <source>
        <strain evidence="1 2">KLBMP1111</strain>
    </source>
</reference>
<accession>A0A0N9I479</accession>
<evidence type="ECO:0008006" key="3">
    <source>
        <dbReference type="Google" id="ProtNLM"/>
    </source>
</evidence>
<protein>
    <recommendedName>
        <fullName evidence="3">DUF1963 domain-containing protein</fullName>
    </recommendedName>
</protein>
<dbReference type="RefSeq" id="WP_054294576.1">
    <property type="nucleotide sequence ID" value="NZ_CP012752.1"/>
</dbReference>
<dbReference type="Proteomes" id="UP000063699">
    <property type="component" value="Chromosome"/>
</dbReference>
<dbReference type="KEGG" id="kphy:AOZ06_42725"/>